<gene>
    <name evidence="4" type="ORF">FXN61_36550</name>
</gene>
<dbReference type="Proteomes" id="UP001515943">
    <property type="component" value="Unassembled WGS sequence"/>
</dbReference>
<reference evidence="4 5" key="1">
    <citation type="submission" date="2019-08" db="EMBL/GenBank/DDBJ databases">
        <title>Lentzea from Indian Himalayas.</title>
        <authorList>
            <person name="Mandal S."/>
            <person name="Mallick Gupta A."/>
            <person name="Maiti P.K."/>
            <person name="Sarkar J."/>
            <person name="Mandal S."/>
        </authorList>
    </citation>
    <scope>NUCLEOTIDE SEQUENCE [LARGE SCALE GENOMIC DNA]</scope>
    <source>
        <strain evidence="4 5">PSKA42</strain>
    </source>
</reference>
<dbReference type="InterPro" id="IPR001647">
    <property type="entry name" value="HTH_TetR"/>
</dbReference>
<accession>A0ABX1FSG3</accession>
<dbReference type="PROSITE" id="PS50977">
    <property type="entry name" value="HTH_TETR_2"/>
    <property type="match status" value="1"/>
</dbReference>
<dbReference type="InterPro" id="IPR050109">
    <property type="entry name" value="HTH-type_TetR-like_transc_reg"/>
</dbReference>
<dbReference type="EMBL" id="VSRL01000211">
    <property type="protein sequence ID" value="NKE61974.1"/>
    <property type="molecule type" value="Genomic_DNA"/>
</dbReference>
<dbReference type="PANTHER" id="PTHR30055">
    <property type="entry name" value="HTH-TYPE TRANSCRIPTIONAL REGULATOR RUTR"/>
    <property type="match status" value="1"/>
</dbReference>
<name>A0ABX1FSG3_9PSEU</name>
<sequence length="217" mass="23719">MLLNVVQSRLRVVSTEQTTAWGDAEGRRRDILSSAELILEQQGYAGLTMRAIALGAGVSSGTVYQYFSGKEDVFAALMERRLDELQRTLAKVDRSLGIAGVLREIEPQVTELWRRFGRSAAQWEAKVLSGGRRGKEIAGSAQDYRKTIKALAKALNETAEACGQALIDDPALPHWVWDSLIGLADDLLLQGARTNRVKPAQLIAFATGAIERGVIAR</sequence>
<organism evidence="4 5">
    <name type="scientific">Lentzea indica</name>
    <dbReference type="NCBI Taxonomy" id="2604800"/>
    <lineage>
        <taxon>Bacteria</taxon>
        <taxon>Bacillati</taxon>
        <taxon>Actinomycetota</taxon>
        <taxon>Actinomycetes</taxon>
        <taxon>Pseudonocardiales</taxon>
        <taxon>Pseudonocardiaceae</taxon>
        <taxon>Lentzea</taxon>
    </lineage>
</organism>
<proteinExistence type="predicted"/>
<evidence type="ECO:0000256" key="1">
    <source>
        <dbReference type="ARBA" id="ARBA00023125"/>
    </source>
</evidence>
<dbReference type="PANTHER" id="PTHR30055:SF146">
    <property type="entry name" value="HTH-TYPE TRANSCRIPTIONAL DUAL REGULATOR CECR"/>
    <property type="match status" value="1"/>
</dbReference>
<dbReference type="PROSITE" id="PS01081">
    <property type="entry name" value="HTH_TETR_1"/>
    <property type="match status" value="1"/>
</dbReference>
<dbReference type="InterPro" id="IPR009057">
    <property type="entry name" value="Homeodomain-like_sf"/>
</dbReference>
<evidence type="ECO:0000259" key="3">
    <source>
        <dbReference type="PROSITE" id="PS50977"/>
    </source>
</evidence>
<evidence type="ECO:0000313" key="5">
    <source>
        <dbReference type="Proteomes" id="UP001515943"/>
    </source>
</evidence>
<dbReference type="PRINTS" id="PR00455">
    <property type="entry name" value="HTHTETR"/>
</dbReference>
<keyword evidence="1 2" id="KW-0238">DNA-binding</keyword>
<protein>
    <submittedName>
        <fullName evidence="4">TetR/AcrR family transcriptional regulator</fullName>
    </submittedName>
</protein>
<comment type="caution">
    <text evidence="4">The sequence shown here is derived from an EMBL/GenBank/DDBJ whole genome shotgun (WGS) entry which is preliminary data.</text>
</comment>
<dbReference type="Pfam" id="PF00440">
    <property type="entry name" value="TetR_N"/>
    <property type="match status" value="1"/>
</dbReference>
<dbReference type="Gene3D" id="1.10.357.10">
    <property type="entry name" value="Tetracycline Repressor, domain 2"/>
    <property type="match status" value="1"/>
</dbReference>
<feature type="DNA-binding region" description="H-T-H motif" evidence="2">
    <location>
        <begin position="48"/>
        <end position="67"/>
    </location>
</feature>
<dbReference type="InterPro" id="IPR023772">
    <property type="entry name" value="DNA-bd_HTH_TetR-type_CS"/>
</dbReference>
<evidence type="ECO:0000313" key="4">
    <source>
        <dbReference type="EMBL" id="NKE61974.1"/>
    </source>
</evidence>
<dbReference type="SUPFAM" id="SSF46689">
    <property type="entry name" value="Homeodomain-like"/>
    <property type="match status" value="1"/>
</dbReference>
<keyword evidence="5" id="KW-1185">Reference proteome</keyword>
<evidence type="ECO:0000256" key="2">
    <source>
        <dbReference type="PROSITE-ProRule" id="PRU00335"/>
    </source>
</evidence>
<feature type="domain" description="HTH tetR-type" evidence="3">
    <location>
        <begin position="25"/>
        <end position="85"/>
    </location>
</feature>